<dbReference type="InterPro" id="IPR001245">
    <property type="entry name" value="Ser-Thr/Tyr_kinase_cat_dom"/>
</dbReference>
<dbReference type="EMBL" id="CACRZD030000398">
    <property type="protein sequence ID" value="CAA6675746.1"/>
    <property type="molecule type" value="Genomic_DNA"/>
</dbReference>
<evidence type="ECO:0000313" key="3">
    <source>
        <dbReference type="Proteomes" id="UP001189122"/>
    </source>
</evidence>
<dbReference type="Pfam" id="PF07714">
    <property type="entry name" value="PK_Tyr_Ser-Thr"/>
    <property type="match status" value="1"/>
</dbReference>
<evidence type="ECO:0000259" key="1">
    <source>
        <dbReference type="Pfam" id="PF07714"/>
    </source>
</evidence>
<dbReference type="PANTHER" id="PTHR45631">
    <property type="entry name" value="OS07G0107800 PROTEIN-RELATED"/>
    <property type="match status" value="1"/>
</dbReference>
<sequence length="142" mass="16355">MFHYRYYQTSKLNEKSDIYSFGIVMLELITGKSPIIDGLEKISIVSWVQSRIEKGDIFQIVDQKLQGKYDINSVWKYIEIALSCASHYSTQRPSMSDVVMRLKECQSSISSNEIPRNYEDPTQSSTAMFHDSLFHGTNPSVR</sequence>
<organism evidence="2 3">
    <name type="scientific">Spirodela intermedia</name>
    <name type="common">Intermediate duckweed</name>
    <dbReference type="NCBI Taxonomy" id="51605"/>
    <lineage>
        <taxon>Eukaryota</taxon>
        <taxon>Viridiplantae</taxon>
        <taxon>Streptophyta</taxon>
        <taxon>Embryophyta</taxon>
        <taxon>Tracheophyta</taxon>
        <taxon>Spermatophyta</taxon>
        <taxon>Magnoliopsida</taxon>
        <taxon>Liliopsida</taxon>
        <taxon>Araceae</taxon>
        <taxon>Lemnoideae</taxon>
        <taxon>Spirodela</taxon>
    </lineage>
</organism>
<evidence type="ECO:0000313" key="2">
    <source>
        <dbReference type="EMBL" id="CAA6675746.1"/>
    </source>
</evidence>
<dbReference type="SUPFAM" id="SSF56112">
    <property type="entry name" value="Protein kinase-like (PK-like)"/>
    <property type="match status" value="1"/>
</dbReference>
<feature type="domain" description="Serine-threonine/tyrosine-protein kinase catalytic" evidence="1">
    <location>
        <begin position="8"/>
        <end position="102"/>
    </location>
</feature>
<name>A0ABN7EDF6_SPIIN</name>
<dbReference type="PANTHER" id="PTHR45631:SF68">
    <property type="entry name" value="REPEAT FAMILY PROTEIN, PUTATIVE, EXPRESSED-RELATED"/>
    <property type="match status" value="1"/>
</dbReference>
<comment type="caution">
    <text evidence="2">The sequence shown here is derived from an EMBL/GenBank/DDBJ whole genome shotgun (WGS) entry which is preliminary data.</text>
</comment>
<reference evidence="3" key="1">
    <citation type="journal article" date="2020" name="Sci. Rep.">
        <title>Chromosome-scale genome assembly for the duckweed Spirodela intermedia, integrating cytogenetic maps, PacBio and Oxford Nanopore libraries.</title>
        <authorList>
            <person name="Hoang P.T.N."/>
            <person name="Fiebig A."/>
            <person name="Novak P."/>
            <person name="Macas J."/>
            <person name="Cao H.X."/>
            <person name="Stepanenko A."/>
            <person name="Chen G."/>
            <person name="Borisjuk N."/>
            <person name="Scholz U."/>
            <person name="Schubert I."/>
        </authorList>
    </citation>
    <scope>NUCLEOTIDE SEQUENCE [LARGE SCALE GENOMIC DNA]</scope>
</reference>
<dbReference type="Proteomes" id="UP001189122">
    <property type="component" value="Unassembled WGS sequence"/>
</dbReference>
<dbReference type="InterPro" id="IPR011009">
    <property type="entry name" value="Kinase-like_dom_sf"/>
</dbReference>
<accession>A0ABN7EDF6</accession>
<protein>
    <recommendedName>
        <fullName evidence="1">Serine-threonine/tyrosine-protein kinase catalytic domain-containing protein</fullName>
    </recommendedName>
</protein>
<gene>
    <name evidence="2" type="ORF">SI7747_UN022088</name>
</gene>
<proteinExistence type="predicted"/>
<dbReference type="Gene3D" id="1.10.510.10">
    <property type="entry name" value="Transferase(Phosphotransferase) domain 1"/>
    <property type="match status" value="1"/>
</dbReference>
<keyword evidence="3" id="KW-1185">Reference proteome</keyword>